<accession>A0A520KH69</accession>
<dbReference type="PIRSF" id="PIRSF004966">
    <property type="entry name" value="UCP004966"/>
    <property type="match status" value="1"/>
</dbReference>
<dbReference type="EMBL" id="QNVI01000050">
    <property type="protein sequence ID" value="TDA38525.1"/>
    <property type="molecule type" value="Genomic_DNA"/>
</dbReference>
<sequence>MMEFIYKGRGISKFIGEGKAIISKKPFSFFGGIDPKTGIIIDRNHDLYGESIVGKVFIFPKGKGSTVGSYIIYQLKKNKKNPNAIINIESEPIIAIGCIIAEIPLVDKLEVNPISNINNGDYLIVDGINGIVRRIIK</sequence>
<evidence type="ECO:0000313" key="11">
    <source>
        <dbReference type="Proteomes" id="UP000317265"/>
    </source>
</evidence>
<evidence type="ECO:0000313" key="8">
    <source>
        <dbReference type="EMBL" id="RZN57545.1"/>
    </source>
</evidence>
<evidence type="ECO:0000256" key="1">
    <source>
        <dbReference type="ARBA" id="ARBA00023229"/>
    </source>
</evidence>
<evidence type="ECO:0000313" key="9">
    <source>
        <dbReference type="EMBL" id="TDA38525.1"/>
    </source>
</evidence>
<comment type="pathway">
    <text evidence="6">Isoprenoid biosynthesis; isopentenyl diphosphate biosynthesis via mevalonate pathway.</text>
</comment>
<keyword evidence="1 6" id="KW-0414">Isoprene biosynthesis</keyword>
<dbReference type="HAMAP" id="MF_00078">
    <property type="entry name" value="PMDh_S"/>
    <property type="match status" value="1"/>
</dbReference>
<reference evidence="8 10" key="2">
    <citation type="journal article" date="2019" name="Nat. Microbiol.">
        <title>Wide diversity of methane and short-chain alkane metabolisms in uncultured archaea.</title>
        <authorList>
            <person name="Borrel G."/>
            <person name="Adam P.S."/>
            <person name="McKay L.J."/>
            <person name="Chen L.X."/>
            <person name="Sierra-Garcia I.N."/>
            <person name="Sieber C.M."/>
            <person name="Letourneur Q."/>
            <person name="Ghozlane A."/>
            <person name="Andersen G.L."/>
            <person name="Li W.J."/>
            <person name="Hallam S.J."/>
            <person name="Muyzer G."/>
            <person name="de Oliveira V.M."/>
            <person name="Inskeep W.P."/>
            <person name="Banfield J.F."/>
            <person name="Gribaldo S."/>
        </authorList>
    </citation>
    <scope>NUCLEOTIDE SEQUENCE [LARGE SCALE GENOMIC DNA]</scope>
    <source>
        <strain evidence="8">Verst-YHS</strain>
    </source>
</reference>
<comment type="subunit">
    <text evidence="5 6">Heterodimer composed of a large subunit (PMDh-L) and a small subunit (PMDh-S).</text>
</comment>
<dbReference type="SUPFAM" id="SSF52016">
    <property type="entry name" value="LeuD/IlvD-like"/>
    <property type="match status" value="1"/>
</dbReference>
<dbReference type="AlphaFoldDB" id="A0A520KH69"/>
<dbReference type="InterPro" id="IPR020794">
    <property type="entry name" value="PMDh_S"/>
</dbReference>
<evidence type="ECO:0000256" key="2">
    <source>
        <dbReference type="ARBA" id="ARBA00023239"/>
    </source>
</evidence>
<evidence type="ECO:0000256" key="5">
    <source>
        <dbReference type="ARBA" id="ARBA00046520"/>
    </source>
</evidence>
<dbReference type="GO" id="GO:0016836">
    <property type="term" value="F:hydro-lyase activity"/>
    <property type="evidence" value="ECO:0007669"/>
    <property type="project" value="UniProtKB-UniRule"/>
</dbReference>
<dbReference type="Gene3D" id="3.50.30.10">
    <property type="entry name" value="Phosphohistidine domain"/>
    <property type="match status" value="1"/>
</dbReference>
<dbReference type="PANTHER" id="PTHR36577:SF3">
    <property type="entry name" value="DUF521 DOMAIN PROTEIN (AFU_ORTHOLOGUE AFUA_6G00490)"/>
    <property type="match status" value="1"/>
</dbReference>
<name>A0A520KH69_9CREN</name>
<reference evidence="9 11" key="1">
    <citation type="journal article" date="2019" name="Nat. Microbiol.">
        <title>Expanding anaerobic alkane metabolism in the domain of Archaea.</title>
        <authorList>
            <person name="Wang Y."/>
            <person name="Wegener G."/>
            <person name="Hou J."/>
            <person name="Wang F."/>
            <person name="Xiao X."/>
        </authorList>
    </citation>
    <scope>NUCLEOTIDE SEQUENCE [LARGE SCALE GENOMIC DNA]</scope>
    <source>
        <strain evidence="9">WYZ-LMO11</strain>
    </source>
</reference>
<dbReference type="EC" id="4.2.1.182" evidence="6"/>
<feature type="active site" description="Proton acceptor" evidence="6">
    <location>
        <position position="65"/>
    </location>
</feature>
<proteinExistence type="inferred from homology"/>
<dbReference type="Proteomes" id="UP000317265">
    <property type="component" value="Unassembled WGS sequence"/>
</dbReference>
<dbReference type="Proteomes" id="UP000316080">
    <property type="component" value="Unassembled WGS sequence"/>
</dbReference>
<evidence type="ECO:0000313" key="10">
    <source>
        <dbReference type="Proteomes" id="UP000316080"/>
    </source>
</evidence>
<evidence type="ECO:0000256" key="3">
    <source>
        <dbReference type="ARBA" id="ARBA00045120"/>
    </source>
</evidence>
<evidence type="ECO:0000256" key="6">
    <source>
        <dbReference type="HAMAP-Rule" id="MF_00078"/>
    </source>
</evidence>
<dbReference type="PANTHER" id="PTHR36577">
    <property type="entry name" value="DUF521 DOMAIN PROTEIN (AFU_ORTHOLOGUE AFUA_6G00490)"/>
    <property type="match status" value="1"/>
</dbReference>
<dbReference type="NCBIfam" id="NF003046">
    <property type="entry name" value="PRK03955.1"/>
    <property type="match status" value="1"/>
</dbReference>
<comment type="catalytic activity">
    <reaction evidence="3">
        <text>(R)-5-phosphomevalonate = (2E)-3-methyl-5-phosphooxypent-2-enoate + H2O</text>
        <dbReference type="Rhea" id="RHEA:78975"/>
        <dbReference type="ChEBI" id="CHEBI:15377"/>
        <dbReference type="ChEBI" id="CHEBI:58146"/>
        <dbReference type="ChEBI" id="CHEBI:229665"/>
        <dbReference type="EC" id="4.2.1.182"/>
    </reaction>
    <physiologicalReaction direction="left-to-right" evidence="3">
        <dbReference type="Rhea" id="RHEA:78976"/>
    </physiologicalReaction>
</comment>
<gene>
    <name evidence="9" type="ORF">DSO09_04085</name>
    <name evidence="8" type="ORF">EF809_00725</name>
</gene>
<evidence type="ECO:0000259" key="7">
    <source>
        <dbReference type="Pfam" id="PF01989"/>
    </source>
</evidence>
<dbReference type="GO" id="GO:0019287">
    <property type="term" value="P:isopentenyl diphosphate biosynthetic process, mevalonate pathway"/>
    <property type="evidence" value="ECO:0007669"/>
    <property type="project" value="UniProtKB-UniRule"/>
</dbReference>
<dbReference type="InterPro" id="IPR012016">
    <property type="entry name" value="PMDh-S-like"/>
</dbReference>
<keyword evidence="2 6" id="KW-0456">Lyase</keyword>
<dbReference type="Pfam" id="PF01989">
    <property type="entry name" value="AcnX_swivel_put"/>
    <property type="match status" value="1"/>
</dbReference>
<protein>
    <recommendedName>
        <fullName evidence="6">Phosphomevalonate dehydratase small subunit</fullName>
        <shortName evidence="6">PMDh small subunit</shortName>
        <shortName evidence="6">PMDh-S</shortName>
        <ecNumber evidence="6">4.2.1.182</ecNumber>
    </recommendedName>
</protein>
<organism evidence="8 10">
    <name type="scientific">Thermoproteota archaeon</name>
    <dbReference type="NCBI Taxonomy" id="2056631"/>
    <lineage>
        <taxon>Archaea</taxon>
        <taxon>Thermoproteota</taxon>
    </lineage>
</organism>
<dbReference type="EMBL" id="RXIH01000005">
    <property type="protein sequence ID" value="RZN57545.1"/>
    <property type="molecule type" value="Genomic_DNA"/>
</dbReference>
<comment type="function">
    <text evidence="4 6">Component of a hydro-lyase that catalyzes the dehydration of mevalonate 5-phosphate (MVA5P) to form trans-anhydromevalonate 5-phosphate (tAHMP). Involved in the archaeal mevalonate (MVA) pathway, which provides fundamental precursors for isoprenoid biosynthesis, such as isopentenyl diphosphate (IPP) and dimethylallyl diphosphate (DMAPP).</text>
</comment>
<dbReference type="CDD" id="cd01356">
    <property type="entry name" value="AcnX_swivel"/>
    <property type="match status" value="1"/>
</dbReference>
<comment type="caution">
    <text evidence="8">The sequence shown here is derived from an EMBL/GenBank/DDBJ whole genome shotgun (WGS) entry which is preliminary data.</text>
</comment>
<dbReference type="InterPro" id="IPR002840">
    <property type="entry name" value="PMDh-S-like_dom"/>
</dbReference>
<feature type="domain" description="Phosphomevalonate dehydratase small subunit-like" evidence="7">
    <location>
        <begin position="27"/>
        <end position="106"/>
    </location>
</feature>
<evidence type="ECO:0000256" key="4">
    <source>
        <dbReference type="ARBA" id="ARBA00045299"/>
    </source>
</evidence>
<comment type="similarity">
    <text evidence="6">Belongs to the AcnX type II small subunit family.</text>
</comment>